<dbReference type="InterPro" id="IPR036237">
    <property type="entry name" value="Xyl_isomerase-like_sf"/>
</dbReference>
<comment type="caution">
    <text evidence="3">The sequence shown here is derived from an EMBL/GenBank/DDBJ whole genome shotgun (WGS) entry which is preliminary data.</text>
</comment>
<reference evidence="3 4" key="1">
    <citation type="submission" date="2017-07" db="EMBL/GenBank/DDBJ databases">
        <title>The genome sequence of Paludifilum halophilum highlights mechanisms for microbial adaptation to high salt environemnts.</title>
        <authorList>
            <person name="Belbahri L."/>
        </authorList>
    </citation>
    <scope>NUCLEOTIDE SEQUENCE [LARGE SCALE GENOMIC DNA]</scope>
    <source>
        <strain evidence="3 4">DSM 102817</strain>
    </source>
</reference>
<dbReference type="PANTHER" id="PTHR43489">
    <property type="entry name" value="ISOMERASE"/>
    <property type="match status" value="1"/>
</dbReference>
<evidence type="ECO:0000313" key="3">
    <source>
        <dbReference type="EMBL" id="OYD08442.1"/>
    </source>
</evidence>
<evidence type="ECO:0000256" key="1">
    <source>
        <dbReference type="ARBA" id="ARBA00023235"/>
    </source>
</evidence>
<dbReference type="EMBL" id="NOWF01000003">
    <property type="protein sequence ID" value="OYD08442.1"/>
    <property type="molecule type" value="Genomic_DNA"/>
</dbReference>
<keyword evidence="1" id="KW-0413">Isomerase</keyword>
<dbReference type="InterPro" id="IPR050417">
    <property type="entry name" value="Sugar_Epim/Isomerase"/>
</dbReference>
<dbReference type="PANTHER" id="PTHR43489:SF7">
    <property type="entry name" value="3-DEHYDRO-D-GULOSIDE 4-EPIMERASE-RELATED"/>
    <property type="match status" value="1"/>
</dbReference>
<dbReference type="InterPro" id="IPR013022">
    <property type="entry name" value="Xyl_isomerase-like_TIM-brl"/>
</dbReference>
<name>A0A235B887_9BACL</name>
<dbReference type="OrthoDB" id="9814946at2"/>
<sequence>MRSPWRSCRPFFVRRYVEPSSVSKRRKVVIRMKFALQETLVPGKSFREKAENAAAYGYEGLELNGDGLAGRVDEVKSALKESGVSAACICGGYKFAILDPDEADREQAKAQFKQLLALASEVGADGVILVPIFGPPRLPDMTPWKTAVELEEELLVDQLGELTKYAGRQGSKVILEPLNRYETHLLNRLEQAVRVCERVGSPHMTVLADFFHMNIEEADIPRSIMDAAKWLGYVHLADSNRVVPGRGHTDFSSGIKALQEIDYDGWASLECEVPGNPAESLVQSLRFIQSQKVGI</sequence>
<dbReference type="AlphaFoldDB" id="A0A235B887"/>
<dbReference type="Proteomes" id="UP000215459">
    <property type="component" value="Unassembled WGS sequence"/>
</dbReference>
<organism evidence="3 4">
    <name type="scientific">Paludifilum halophilum</name>
    <dbReference type="NCBI Taxonomy" id="1642702"/>
    <lineage>
        <taxon>Bacteria</taxon>
        <taxon>Bacillati</taxon>
        <taxon>Bacillota</taxon>
        <taxon>Bacilli</taxon>
        <taxon>Bacillales</taxon>
        <taxon>Thermoactinomycetaceae</taxon>
        <taxon>Paludifilum</taxon>
    </lineage>
</organism>
<evidence type="ECO:0000259" key="2">
    <source>
        <dbReference type="Pfam" id="PF01261"/>
    </source>
</evidence>
<evidence type="ECO:0000313" key="4">
    <source>
        <dbReference type="Proteomes" id="UP000215459"/>
    </source>
</evidence>
<protein>
    <recommendedName>
        <fullName evidence="2">Xylose isomerase-like TIM barrel domain-containing protein</fullName>
    </recommendedName>
</protein>
<dbReference type="GO" id="GO:0016853">
    <property type="term" value="F:isomerase activity"/>
    <property type="evidence" value="ECO:0007669"/>
    <property type="project" value="UniProtKB-KW"/>
</dbReference>
<accession>A0A235B887</accession>
<dbReference type="SUPFAM" id="SSF51658">
    <property type="entry name" value="Xylose isomerase-like"/>
    <property type="match status" value="1"/>
</dbReference>
<keyword evidence="4" id="KW-1185">Reference proteome</keyword>
<gene>
    <name evidence="3" type="ORF">CHM34_06310</name>
</gene>
<dbReference type="Pfam" id="PF01261">
    <property type="entry name" value="AP_endonuc_2"/>
    <property type="match status" value="1"/>
</dbReference>
<dbReference type="Gene3D" id="3.20.20.150">
    <property type="entry name" value="Divalent-metal-dependent TIM barrel enzymes"/>
    <property type="match status" value="1"/>
</dbReference>
<proteinExistence type="predicted"/>
<feature type="domain" description="Xylose isomerase-like TIM barrel" evidence="2">
    <location>
        <begin position="51"/>
        <end position="290"/>
    </location>
</feature>